<feature type="compositionally biased region" description="Basic and acidic residues" evidence="1">
    <location>
        <begin position="8"/>
        <end position="23"/>
    </location>
</feature>
<feature type="region of interest" description="Disordered" evidence="1">
    <location>
        <begin position="1"/>
        <end position="33"/>
    </location>
</feature>
<protein>
    <submittedName>
        <fullName evidence="2">DUF465 domain-containing protein</fullName>
    </submittedName>
</protein>
<reference evidence="2 3" key="1">
    <citation type="journal article" date="2013" name="Int. J. Syst. Evol. Microbiol.">
        <title>Hoeflea suaedae sp. nov., an endophytic bacterium isolated from the root of the halophyte Suaeda maritima.</title>
        <authorList>
            <person name="Chung E.J."/>
            <person name="Park J.A."/>
            <person name="Pramanik P."/>
            <person name="Bibi F."/>
            <person name="Jeon C.O."/>
            <person name="Chung Y.R."/>
        </authorList>
    </citation>
    <scope>NUCLEOTIDE SEQUENCE [LARGE SCALE GENOMIC DNA]</scope>
    <source>
        <strain evidence="2 3">YC6898</strain>
    </source>
</reference>
<dbReference type="Proteomes" id="UP000295131">
    <property type="component" value="Unassembled WGS sequence"/>
</dbReference>
<keyword evidence="3" id="KW-1185">Reference proteome</keyword>
<proteinExistence type="predicted"/>
<evidence type="ECO:0000256" key="1">
    <source>
        <dbReference type="SAM" id="MobiDB-lite"/>
    </source>
</evidence>
<dbReference type="InterPro" id="IPR038444">
    <property type="entry name" value="DUF465_sf"/>
</dbReference>
<name>A0A4R5PJW4_9HYPH</name>
<dbReference type="Pfam" id="PF04325">
    <property type="entry name" value="DUF465"/>
    <property type="match status" value="1"/>
</dbReference>
<dbReference type="Gene3D" id="6.10.280.50">
    <property type="match status" value="1"/>
</dbReference>
<dbReference type="EMBL" id="SMSI01000002">
    <property type="protein sequence ID" value="TDH35875.1"/>
    <property type="molecule type" value="Genomic_DNA"/>
</dbReference>
<dbReference type="RefSeq" id="WP_133284575.1">
    <property type="nucleotide sequence ID" value="NZ_SMSI01000002.1"/>
</dbReference>
<gene>
    <name evidence="2" type="ORF">E2A64_11180</name>
</gene>
<dbReference type="OrthoDB" id="7362854at2"/>
<accession>A0A4R5PJW4</accession>
<evidence type="ECO:0000313" key="3">
    <source>
        <dbReference type="Proteomes" id="UP000295131"/>
    </source>
</evidence>
<dbReference type="InterPro" id="IPR007420">
    <property type="entry name" value="DUF465"/>
</dbReference>
<comment type="caution">
    <text evidence="2">The sequence shown here is derived from an EMBL/GenBank/DDBJ whole genome shotgun (WGS) entry which is preliminary data.</text>
</comment>
<organism evidence="2 3">
    <name type="scientific">Pseudohoeflea suaedae</name>
    <dbReference type="NCBI Taxonomy" id="877384"/>
    <lineage>
        <taxon>Bacteria</taxon>
        <taxon>Pseudomonadati</taxon>
        <taxon>Pseudomonadota</taxon>
        <taxon>Alphaproteobacteria</taxon>
        <taxon>Hyphomicrobiales</taxon>
        <taxon>Rhizobiaceae</taxon>
        <taxon>Pseudohoeflea</taxon>
    </lineage>
</organism>
<sequence>MSVQAHLESLEKKHGQLEEELRNELGSPSAADGAIAELKRRKLRLKDEIVRLKDEVVRH</sequence>
<evidence type="ECO:0000313" key="2">
    <source>
        <dbReference type="EMBL" id="TDH35875.1"/>
    </source>
</evidence>
<dbReference type="AlphaFoldDB" id="A0A4R5PJW4"/>